<dbReference type="Proteomes" id="UP000321960">
    <property type="component" value="Unassembled WGS sequence"/>
</dbReference>
<reference evidence="5" key="2">
    <citation type="journal article" date="2019" name="Int. J. Syst. Evol. Microbiol.">
        <title>The Global Catalogue of Microorganisms (GCM) 10K type strain sequencing project: providing services to taxonomists for standard genome sequencing and annotation.</title>
        <authorList>
            <consortium name="The Broad Institute Genomics Platform"/>
            <consortium name="The Broad Institute Genome Sequencing Center for Infectious Disease"/>
            <person name="Wu L."/>
            <person name="Ma J."/>
        </authorList>
    </citation>
    <scope>NUCLEOTIDE SEQUENCE [LARGE SCALE GENOMIC DNA]</scope>
    <source>
        <strain evidence="5">NBRC 107715</strain>
    </source>
</reference>
<organism evidence="2 4">
    <name type="scientific">Methylobacterium oxalidis</name>
    <dbReference type="NCBI Taxonomy" id="944322"/>
    <lineage>
        <taxon>Bacteria</taxon>
        <taxon>Pseudomonadati</taxon>
        <taxon>Pseudomonadota</taxon>
        <taxon>Alphaproteobacteria</taxon>
        <taxon>Hyphomicrobiales</taxon>
        <taxon>Methylobacteriaceae</taxon>
        <taxon>Methylobacterium</taxon>
    </lineage>
</organism>
<feature type="region of interest" description="Disordered" evidence="1">
    <location>
        <begin position="20"/>
        <end position="81"/>
    </location>
</feature>
<dbReference type="Proteomes" id="UP001156856">
    <property type="component" value="Unassembled WGS sequence"/>
</dbReference>
<dbReference type="RefSeq" id="WP_147025200.1">
    <property type="nucleotide sequence ID" value="NZ_BJZU01000024.1"/>
</dbReference>
<evidence type="ECO:0000313" key="2">
    <source>
        <dbReference type="EMBL" id="GEP03490.1"/>
    </source>
</evidence>
<sequence>MSHFEKSLLDADPEAAARLAEMLHGTGASGASRPAPPSLAERFGAPTPAPTSEPGLRPARGGARPRRGGPRARIVKALVTP</sequence>
<reference evidence="2 4" key="3">
    <citation type="submission" date="2019-07" db="EMBL/GenBank/DDBJ databases">
        <title>Whole genome shotgun sequence of Methylobacterium oxalidis NBRC 107715.</title>
        <authorList>
            <person name="Hosoyama A."/>
            <person name="Uohara A."/>
            <person name="Ohji S."/>
            <person name="Ichikawa N."/>
        </authorList>
    </citation>
    <scope>NUCLEOTIDE SEQUENCE [LARGE SCALE GENOMIC DNA]</scope>
    <source>
        <strain evidence="2 4">NBRC 107715</strain>
    </source>
</reference>
<dbReference type="EMBL" id="BJZU01000024">
    <property type="protein sequence ID" value="GEP03490.1"/>
    <property type="molecule type" value="Genomic_DNA"/>
</dbReference>
<dbReference type="EMBL" id="BSPK01000107">
    <property type="protein sequence ID" value="GLS66591.1"/>
    <property type="molecule type" value="Genomic_DNA"/>
</dbReference>
<evidence type="ECO:0000313" key="3">
    <source>
        <dbReference type="EMBL" id="GLS66591.1"/>
    </source>
</evidence>
<feature type="compositionally biased region" description="Basic residues" evidence="1">
    <location>
        <begin position="63"/>
        <end position="74"/>
    </location>
</feature>
<dbReference type="AlphaFoldDB" id="A0A512J0H8"/>
<gene>
    <name evidence="3" type="ORF">GCM10007888_49740</name>
    <name evidence="2" type="ORF">MOX02_15280</name>
</gene>
<accession>A0A512J0H8</accession>
<reference evidence="3" key="4">
    <citation type="submission" date="2023-01" db="EMBL/GenBank/DDBJ databases">
        <title>Draft genome sequence of Methylobacterium oxalidis strain NBRC 107715.</title>
        <authorList>
            <person name="Sun Q."/>
            <person name="Mori K."/>
        </authorList>
    </citation>
    <scope>NUCLEOTIDE SEQUENCE</scope>
    <source>
        <strain evidence="3">NBRC 107715</strain>
    </source>
</reference>
<name>A0A512J0H8_9HYPH</name>
<keyword evidence="5" id="KW-1185">Reference proteome</keyword>
<dbReference type="OrthoDB" id="8005676at2"/>
<proteinExistence type="predicted"/>
<comment type="caution">
    <text evidence="2">The sequence shown here is derived from an EMBL/GenBank/DDBJ whole genome shotgun (WGS) entry which is preliminary data.</text>
</comment>
<evidence type="ECO:0000256" key="1">
    <source>
        <dbReference type="SAM" id="MobiDB-lite"/>
    </source>
</evidence>
<evidence type="ECO:0000313" key="4">
    <source>
        <dbReference type="Proteomes" id="UP000321960"/>
    </source>
</evidence>
<protein>
    <submittedName>
        <fullName evidence="2">Uncharacterized protein</fullName>
    </submittedName>
</protein>
<evidence type="ECO:0000313" key="5">
    <source>
        <dbReference type="Proteomes" id="UP001156856"/>
    </source>
</evidence>
<reference evidence="3" key="1">
    <citation type="journal article" date="2014" name="Int. J. Syst. Evol. Microbiol.">
        <title>Complete genome of a new Firmicutes species belonging to the dominant human colonic microbiota ('Ruminococcus bicirculans') reveals two chromosomes and a selective capacity to utilize plant glucans.</title>
        <authorList>
            <consortium name="NISC Comparative Sequencing Program"/>
            <person name="Wegmann U."/>
            <person name="Louis P."/>
            <person name="Goesmann A."/>
            <person name="Henrissat B."/>
            <person name="Duncan S.H."/>
            <person name="Flint H.J."/>
        </authorList>
    </citation>
    <scope>NUCLEOTIDE SEQUENCE</scope>
    <source>
        <strain evidence="3">NBRC 107715</strain>
    </source>
</reference>